<dbReference type="SUPFAM" id="SSF56059">
    <property type="entry name" value="Glutathione synthetase ATP-binding domain-like"/>
    <property type="match status" value="1"/>
</dbReference>
<name>A0A9X2F7R6_9BACT</name>
<gene>
    <name evidence="4" type="primary">ngg</name>
    <name evidence="4" type="ORF">NG895_05745</name>
</gene>
<keyword evidence="1" id="KW-0067">ATP-binding</keyword>
<comment type="caution">
    <text evidence="4">The sequence shown here is derived from an EMBL/GenBank/DDBJ whole genome shotgun (WGS) entry which is preliminary data.</text>
</comment>
<dbReference type="InterPro" id="IPR013815">
    <property type="entry name" value="ATP_grasp_subdomain_1"/>
</dbReference>
<protein>
    <submittedName>
        <fullName evidence="4">N-acetylglutaminylglutamine synthetase</fullName>
    </submittedName>
</protein>
<dbReference type="RefSeq" id="WP_252851511.1">
    <property type="nucleotide sequence ID" value="NZ_JAMXLR010000024.1"/>
</dbReference>
<feature type="domain" description="ATP-grasp" evidence="2">
    <location>
        <begin position="307"/>
        <end position="550"/>
    </location>
</feature>
<dbReference type="InterPro" id="IPR011761">
    <property type="entry name" value="ATP-grasp"/>
</dbReference>
<dbReference type="GO" id="GO:0009432">
    <property type="term" value="P:SOS response"/>
    <property type="evidence" value="ECO:0007669"/>
    <property type="project" value="TreeGrafter"/>
</dbReference>
<evidence type="ECO:0000313" key="4">
    <source>
        <dbReference type="EMBL" id="MCO6043404.1"/>
    </source>
</evidence>
<dbReference type="Pfam" id="PF13508">
    <property type="entry name" value="Acetyltransf_7"/>
    <property type="match status" value="1"/>
</dbReference>
<dbReference type="PROSITE" id="PS51186">
    <property type="entry name" value="GNAT"/>
    <property type="match status" value="1"/>
</dbReference>
<reference evidence="4" key="1">
    <citation type="submission" date="2022-06" db="EMBL/GenBank/DDBJ databases">
        <title>Aeoliella straminimaris, a novel planctomycete from sediments.</title>
        <authorList>
            <person name="Vitorino I.R."/>
            <person name="Lage O.M."/>
        </authorList>
    </citation>
    <scope>NUCLEOTIDE SEQUENCE</scope>
    <source>
        <strain evidence="4">ICT_H6.2</strain>
    </source>
</reference>
<evidence type="ECO:0000313" key="5">
    <source>
        <dbReference type="Proteomes" id="UP001155241"/>
    </source>
</evidence>
<dbReference type="InterPro" id="IPR000182">
    <property type="entry name" value="GNAT_dom"/>
</dbReference>
<dbReference type="InterPro" id="IPR017534">
    <property type="entry name" value="GNAT-acetyltransferase"/>
</dbReference>
<keyword evidence="5" id="KW-1185">Reference proteome</keyword>
<dbReference type="Proteomes" id="UP001155241">
    <property type="component" value="Unassembled WGS sequence"/>
</dbReference>
<sequence>MTKTEQHAGSFIDVGWGRLIFAHTYPDAQSVADVLFQEKPDHRDIAFYVNDPQLVLGVAPQDLFLDPSTTYRLGLKEWSGDDSPAAPVRVTNIQSREEIDEINRIYLAVGMVPVDPEVVWQSRDDERFQYYVARPEDSDQIVGVSLGIDHTLCFDDMFNSSSLWALAVDPQSHLPGVGMALVSHLASVFASRGRDLMDLSVLPESEAAIKLYESLGFTPVPVFAIKRRNHINEPLYVPTDVQEGFNPYACIIIEEALRRGIGVEPLDPPRGYFRLGHGNRRITCRESLSDLTSSIAMSRCADKQLTSELLANAGLQVPEQIVYSDDEQALQFLKKHGRVVVKPLEGEQGAGVSVDLQTAEHVLAAIEQASSHCATVLLEQFVVGTDLRIIVINMDVVAAATRKPAEIVGTGEHTIEQLLEKVSRRRRAATGGESEIPIDDETLRCIQSEGLELQDVLQEGRLLQVRRTANLHTGGTIHDVTANLSETLREAAIKAAMVLEIPVVGLDFLVPSVEGGQYYIIEANERPGLANHEPQPTAERFIDLLFPYTINAPTKP</sequence>
<dbReference type="GO" id="GO:0018169">
    <property type="term" value="F:ribosomal S6-glutamic acid ligase activity"/>
    <property type="evidence" value="ECO:0007669"/>
    <property type="project" value="TreeGrafter"/>
</dbReference>
<evidence type="ECO:0000259" key="3">
    <source>
        <dbReference type="PROSITE" id="PS51186"/>
    </source>
</evidence>
<dbReference type="Gene3D" id="3.40.630.30">
    <property type="match status" value="1"/>
</dbReference>
<dbReference type="Gene3D" id="3.30.470.20">
    <property type="entry name" value="ATP-grasp fold, B domain"/>
    <property type="match status" value="2"/>
</dbReference>
<keyword evidence="1" id="KW-0547">Nucleotide-binding</keyword>
<proteinExistence type="predicted"/>
<feature type="domain" description="N-acetyltransferase" evidence="3">
    <location>
        <begin position="88"/>
        <end position="238"/>
    </location>
</feature>
<dbReference type="PANTHER" id="PTHR21621:SF0">
    <property type="entry name" value="BETA-CITRYLGLUTAMATE SYNTHASE B-RELATED"/>
    <property type="match status" value="1"/>
</dbReference>
<dbReference type="SUPFAM" id="SSF55729">
    <property type="entry name" value="Acyl-CoA N-acyltransferases (Nat)"/>
    <property type="match status" value="1"/>
</dbReference>
<dbReference type="EMBL" id="JAMXLR010000024">
    <property type="protein sequence ID" value="MCO6043404.1"/>
    <property type="molecule type" value="Genomic_DNA"/>
</dbReference>
<dbReference type="Pfam" id="PF08443">
    <property type="entry name" value="RimK"/>
    <property type="match status" value="2"/>
</dbReference>
<accession>A0A9X2F7R6</accession>
<dbReference type="InterPro" id="IPR013651">
    <property type="entry name" value="ATP-grasp_RimK-type"/>
</dbReference>
<dbReference type="InterPro" id="IPR016181">
    <property type="entry name" value="Acyl_CoA_acyltransferase"/>
</dbReference>
<dbReference type="GO" id="GO:0005737">
    <property type="term" value="C:cytoplasm"/>
    <property type="evidence" value="ECO:0007669"/>
    <property type="project" value="TreeGrafter"/>
</dbReference>
<dbReference type="GO" id="GO:0016747">
    <property type="term" value="F:acyltransferase activity, transferring groups other than amino-acyl groups"/>
    <property type="evidence" value="ECO:0007669"/>
    <property type="project" value="InterPro"/>
</dbReference>
<dbReference type="NCBIfam" id="TIGR03103">
    <property type="entry name" value="trio_acet_GNAT"/>
    <property type="match status" value="1"/>
</dbReference>
<dbReference type="PANTHER" id="PTHR21621">
    <property type="entry name" value="RIBOSOMAL PROTEIN S6 MODIFICATION PROTEIN"/>
    <property type="match status" value="1"/>
</dbReference>
<dbReference type="PROSITE" id="PS50975">
    <property type="entry name" value="ATP_GRASP"/>
    <property type="match status" value="1"/>
</dbReference>
<evidence type="ECO:0000259" key="2">
    <source>
        <dbReference type="PROSITE" id="PS50975"/>
    </source>
</evidence>
<dbReference type="AlphaFoldDB" id="A0A9X2F7R6"/>
<dbReference type="GO" id="GO:0046872">
    <property type="term" value="F:metal ion binding"/>
    <property type="evidence" value="ECO:0007669"/>
    <property type="project" value="InterPro"/>
</dbReference>
<dbReference type="GO" id="GO:0005524">
    <property type="term" value="F:ATP binding"/>
    <property type="evidence" value="ECO:0007669"/>
    <property type="project" value="UniProtKB-UniRule"/>
</dbReference>
<dbReference type="Gene3D" id="3.30.1490.20">
    <property type="entry name" value="ATP-grasp fold, A domain"/>
    <property type="match status" value="1"/>
</dbReference>
<organism evidence="4 5">
    <name type="scientific">Aeoliella straminimaris</name>
    <dbReference type="NCBI Taxonomy" id="2954799"/>
    <lineage>
        <taxon>Bacteria</taxon>
        <taxon>Pseudomonadati</taxon>
        <taxon>Planctomycetota</taxon>
        <taxon>Planctomycetia</taxon>
        <taxon>Pirellulales</taxon>
        <taxon>Lacipirellulaceae</taxon>
        <taxon>Aeoliella</taxon>
    </lineage>
</organism>
<evidence type="ECO:0000256" key="1">
    <source>
        <dbReference type="PROSITE-ProRule" id="PRU00409"/>
    </source>
</evidence>